<feature type="region of interest" description="Disordered" evidence="1">
    <location>
        <begin position="99"/>
        <end position="131"/>
    </location>
</feature>
<dbReference type="EMBL" id="JARYMX010000006">
    <property type="protein sequence ID" value="KAJ9543869.1"/>
    <property type="molecule type" value="Genomic_DNA"/>
</dbReference>
<feature type="compositionally biased region" description="Polar residues" evidence="1">
    <location>
        <begin position="32"/>
        <end position="43"/>
    </location>
</feature>
<accession>A0AA38SJG3</accession>
<gene>
    <name evidence="2" type="ORF">OSB04_023576</name>
</gene>
<proteinExistence type="predicted"/>
<keyword evidence="3" id="KW-1185">Reference proteome</keyword>
<feature type="compositionally biased region" description="Basic and acidic residues" evidence="1">
    <location>
        <begin position="7"/>
        <end position="31"/>
    </location>
</feature>
<dbReference type="AlphaFoldDB" id="A0AA38SJG3"/>
<organism evidence="2 3">
    <name type="scientific">Centaurea solstitialis</name>
    <name type="common">yellow star-thistle</name>
    <dbReference type="NCBI Taxonomy" id="347529"/>
    <lineage>
        <taxon>Eukaryota</taxon>
        <taxon>Viridiplantae</taxon>
        <taxon>Streptophyta</taxon>
        <taxon>Embryophyta</taxon>
        <taxon>Tracheophyta</taxon>
        <taxon>Spermatophyta</taxon>
        <taxon>Magnoliopsida</taxon>
        <taxon>eudicotyledons</taxon>
        <taxon>Gunneridae</taxon>
        <taxon>Pentapetalae</taxon>
        <taxon>asterids</taxon>
        <taxon>campanulids</taxon>
        <taxon>Asterales</taxon>
        <taxon>Asteraceae</taxon>
        <taxon>Carduoideae</taxon>
        <taxon>Cardueae</taxon>
        <taxon>Centaureinae</taxon>
        <taxon>Centaurea</taxon>
    </lineage>
</organism>
<feature type="region of interest" description="Disordered" evidence="1">
    <location>
        <begin position="1"/>
        <end position="64"/>
    </location>
</feature>
<dbReference type="Proteomes" id="UP001172457">
    <property type="component" value="Chromosome 6"/>
</dbReference>
<name>A0AA38SJG3_9ASTR</name>
<evidence type="ECO:0000256" key="1">
    <source>
        <dbReference type="SAM" id="MobiDB-lite"/>
    </source>
</evidence>
<sequence length="131" mass="14439">MVNTHGTRRDELVERGPKHERPDPDVPERNELQQPRQGATASVTLPEHELGENEVPMGNVEPNDPQAELKAMIAKEVAKAVQNTIPVLIDQLRGKHVDDQVVNKPEGEGSVIGGMKQNDDGKNGDRERKQG</sequence>
<feature type="compositionally biased region" description="Basic and acidic residues" evidence="1">
    <location>
        <begin position="117"/>
        <end position="131"/>
    </location>
</feature>
<evidence type="ECO:0000313" key="3">
    <source>
        <dbReference type="Proteomes" id="UP001172457"/>
    </source>
</evidence>
<reference evidence="2" key="1">
    <citation type="submission" date="2023-03" db="EMBL/GenBank/DDBJ databases">
        <title>Chromosome-scale reference genome and RAD-based genetic map of yellow starthistle (Centaurea solstitialis) reveal putative structural variation and QTLs associated with invader traits.</title>
        <authorList>
            <person name="Reatini B."/>
            <person name="Cang F.A."/>
            <person name="Jiang Q."/>
            <person name="Mckibben M.T.W."/>
            <person name="Barker M.S."/>
            <person name="Rieseberg L.H."/>
            <person name="Dlugosch K.M."/>
        </authorList>
    </citation>
    <scope>NUCLEOTIDE SEQUENCE</scope>
    <source>
        <strain evidence="2">CAN-66</strain>
        <tissue evidence="2">Leaf</tissue>
    </source>
</reference>
<evidence type="ECO:0000313" key="2">
    <source>
        <dbReference type="EMBL" id="KAJ9543869.1"/>
    </source>
</evidence>
<protein>
    <submittedName>
        <fullName evidence="2">Uncharacterized protein</fullName>
    </submittedName>
</protein>
<comment type="caution">
    <text evidence="2">The sequence shown here is derived from an EMBL/GenBank/DDBJ whole genome shotgun (WGS) entry which is preliminary data.</text>
</comment>